<reference evidence="3 4" key="1">
    <citation type="submission" date="2024-02" db="EMBL/GenBank/DDBJ databases">
        <authorList>
            <person name="Chen Y."/>
            <person name="Shah S."/>
            <person name="Dougan E. K."/>
            <person name="Thang M."/>
            <person name="Chan C."/>
        </authorList>
    </citation>
    <scope>NUCLEOTIDE SEQUENCE [LARGE SCALE GENOMIC DNA]</scope>
</reference>
<gene>
    <name evidence="3" type="ORF">SCF082_LOCUS20694</name>
</gene>
<comment type="caution">
    <text evidence="3">The sequence shown here is derived from an EMBL/GenBank/DDBJ whole genome shotgun (WGS) entry which is preliminary data.</text>
</comment>
<evidence type="ECO:0000259" key="2">
    <source>
        <dbReference type="Pfam" id="PF00013"/>
    </source>
</evidence>
<dbReference type="Gene3D" id="3.30.1370.10">
    <property type="entry name" value="K Homology domain, type 1"/>
    <property type="match status" value="1"/>
</dbReference>
<keyword evidence="1" id="KW-0694">RNA-binding</keyword>
<dbReference type="InterPro" id="IPR036612">
    <property type="entry name" value="KH_dom_type_1_sf"/>
</dbReference>
<dbReference type="Proteomes" id="UP001642464">
    <property type="component" value="Unassembled WGS sequence"/>
</dbReference>
<dbReference type="EMBL" id="CAXAMM010014508">
    <property type="protein sequence ID" value="CAK9033967.1"/>
    <property type="molecule type" value="Genomic_DNA"/>
</dbReference>
<evidence type="ECO:0000313" key="4">
    <source>
        <dbReference type="Proteomes" id="UP001642464"/>
    </source>
</evidence>
<dbReference type="PROSITE" id="PS50084">
    <property type="entry name" value="KH_TYPE_1"/>
    <property type="match status" value="1"/>
</dbReference>
<feature type="domain" description="K Homology" evidence="2">
    <location>
        <begin position="103"/>
        <end position="125"/>
    </location>
</feature>
<protein>
    <submittedName>
        <fullName evidence="3">Fragile X mental retardation syndrome-related protein 1</fullName>
    </submittedName>
</protein>
<feature type="non-terminal residue" evidence="3">
    <location>
        <position position="127"/>
    </location>
</feature>
<feature type="non-terminal residue" evidence="3">
    <location>
        <position position="1"/>
    </location>
</feature>
<sequence>AISGSVQIPHDLIEWAKSDEAKALLDEIKEKTLVEAITFASVRPGKADLWVTAMTNDAFRAGKSLLEMHLSFQVEYQRRKKKTDNLENYLQETNAEFERGQRVEFSVPDDLIGLVIGKQGANLNKVK</sequence>
<accession>A0ABP0L6Z8</accession>
<dbReference type="InterPro" id="IPR004088">
    <property type="entry name" value="KH_dom_type_1"/>
</dbReference>
<dbReference type="Pfam" id="PF00013">
    <property type="entry name" value="KH_1"/>
    <property type="match status" value="1"/>
</dbReference>
<keyword evidence="4" id="KW-1185">Reference proteome</keyword>
<organism evidence="3 4">
    <name type="scientific">Durusdinium trenchii</name>
    <dbReference type="NCBI Taxonomy" id="1381693"/>
    <lineage>
        <taxon>Eukaryota</taxon>
        <taxon>Sar</taxon>
        <taxon>Alveolata</taxon>
        <taxon>Dinophyceae</taxon>
        <taxon>Suessiales</taxon>
        <taxon>Symbiodiniaceae</taxon>
        <taxon>Durusdinium</taxon>
    </lineage>
</organism>
<dbReference type="SUPFAM" id="SSF54814">
    <property type="entry name" value="Prokaryotic type KH domain (KH-domain type II)"/>
    <property type="match status" value="1"/>
</dbReference>
<dbReference type="InterPro" id="IPR009019">
    <property type="entry name" value="KH_sf_prok-type"/>
</dbReference>
<evidence type="ECO:0000256" key="1">
    <source>
        <dbReference type="PROSITE-ProRule" id="PRU00117"/>
    </source>
</evidence>
<name>A0ABP0L6Z8_9DINO</name>
<evidence type="ECO:0000313" key="3">
    <source>
        <dbReference type="EMBL" id="CAK9033967.1"/>
    </source>
</evidence>
<proteinExistence type="predicted"/>